<protein>
    <submittedName>
        <fullName evidence="2">Putative secreted peptide</fullName>
    </submittedName>
</protein>
<keyword evidence="1" id="KW-0812">Transmembrane</keyword>
<dbReference type="AlphaFoldDB" id="A0A2M3ZWQ7"/>
<reference evidence="2" key="1">
    <citation type="submission" date="2018-01" db="EMBL/GenBank/DDBJ databases">
        <title>An insight into the sialome of Amazonian anophelines.</title>
        <authorList>
            <person name="Ribeiro J.M."/>
            <person name="Scarpassa V."/>
            <person name="Calvo E."/>
        </authorList>
    </citation>
    <scope>NUCLEOTIDE SEQUENCE</scope>
    <source>
        <tissue evidence="2">Salivary glands</tissue>
    </source>
</reference>
<evidence type="ECO:0000256" key="1">
    <source>
        <dbReference type="SAM" id="Phobius"/>
    </source>
</evidence>
<keyword evidence="1" id="KW-1133">Transmembrane helix</keyword>
<name>A0A2M3ZWQ7_9DIPT</name>
<accession>A0A2M3ZWQ7</accession>
<organism evidence="2">
    <name type="scientific">Anopheles braziliensis</name>
    <dbReference type="NCBI Taxonomy" id="58242"/>
    <lineage>
        <taxon>Eukaryota</taxon>
        <taxon>Metazoa</taxon>
        <taxon>Ecdysozoa</taxon>
        <taxon>Arthropoda</taxon>
        <taxon>Hexapoda</taxon>
        <taxon>Insecta</taxon>
        <taxon>Pterygota</taxon>
        <taxon>Neoptera</taxon>
        <taxon>Endopterygota</taxon>
        <taxon>Diptera</taxon>
        <taxon>Nematocera</taxon>
        <taxon>Culicoidea</taxon>
        <taxon>Culicidae</taxon>
        <taxon>Anophelinae</taxon>
        <taxon>Anopheles</taxon>
    </lineage>
</organism>
<evidence type="ECO:0000313" key="2">
    <source>
        <dbReference type="EMBL" id="MBW32996.1"/>
    </source>
</evidence>
<sequence>MLCNRRSEATTRAVLYGLSISLFLLHSLSALYWWAEKGEFRWRMFVQMVGWHRLENFIFSSAPDLSPLLAWQLMCNPPSVDKWANVEQYVQGHLANRDQRDRFDEDYDGAIQGAISHFPICFTSNFLLSH</sequence>
<feature type="transmembrane region" description="Helical" evidence="1">
    <location>
        <begin position="14"/>
        <end position="35"/>
    </location>
</feature>
<proteinExistence type="predicted"/>
<keyword evidence="1" id="KW-0472">Membrane</keyword>
<dbReference type="EMBL" id="GGFM01012245">
    <property type="protein sequence ID" value="MBW32996.1"/>
    <property type="molecule type" value="Transcribed_RNA"/>
</dbReference>